<organism evidence="2 3">
    <name type="scientific">Claviceps humidiphila</name>
    <dbReference type="NCBI Taxonomy" id="1294629"/>
    <lineage>
        <taxon>Eukaryota</taxon>
        <taxon>Fungi</taxon>
        <taxon>Dikarya</taxon>
        <taxon>Ascomycota</taxon>
        <taxon>Pezizomycotina</taxon>
        <taxon>Sordariomycetes</taxon>
        <taxon>Hypocreomycetidae</taxon>
        <taxon>Hypocreales</taxon>
        <taxon>Clavicipitaceae</taxon>
        <taxon>Claviceps</taxon>
    </lineage>
</organism>
<name>A0A9P7PX00_9HYPO</name>
<dbReference type="EMBL" id="SRQM01000502">
    <property type="protein sequence ID" value="KAG6109259.1"/>
    <property type="molecule type" value="Genomic_DNA"/>
</dbReference>
<evidence type="ECO:0000313" key="3">
    <source>
        <dbReference type="Proteomes" id="UP000732380"/>
    </source>
</evidence>
<comment type="caution">
    <text evidence="2">The sequence shown here is derived from an EMBL/GenBank/DDBJ whole genome shotgun (WGS) entry which is preliminary data.</text>
</comment>
<accession>A0A9P7PX00</accession>
<gene>
    <name evidence="2" type="ORF">E4U13_006013</name>
</gene>
<dbReference type="Proteomes" id="UP000732380">
    <property type="component" value="Unassembled WGS sequence"/>
</dbReference>
<feature type="region of interest" description="Disordered" evidence="1">
    <location>
        <begin position="151"/>
        <end position="171"/>
    </location>
</feature>
<dbReference type="AlphaFoldDB" id="A0A9P7PX00"/>
<evidence type="ECO:0000256" key="1">
    <source>
        <dbReference type="SAM" id="MobiDB-lite"/>
    </source>
</evidence>
<evidence type="ECO:0000313" key="2">
    <source>
        <dbReference type="EMBL" id="KAG6109259.1"/>
    </source>
</evidence>
<protein>
    <submittedName>
        <fullName evidence="2">Uncharacterized protein</fullName>
    </submittedName>
</protein>
<proteinExistence type="predicted"/>
<reference evidence="2 3" key="1">
    <citation type="journal article" date="2020" name="bioRxiv">
        <title>Whole genome comparisons of ergot fungi reveals the divergence and evolution of species within the genus Claviceps are the result of varying mechanisms driving genome evolution and host range expansion.</title>
        <authorList>
            <person name="Wyka S.A."/>
            <person name="Mondo S.J."/>
            <person name="Liu M."/>
            <person name="Dettman J."/>
            <person name="Nalam V."/>
            <person name="Broders K.D."/>
        </authorList>
    </citation>
    <scope>NUCLEOTIDE SEQUENCE [LARGE SCALE GENOMIC DNA]</scope>
    <source>
        <strain evidence="2 3">LM576</strain>
    </source>
</reference>
<keyword evidence="3" id="KW-1185">Reference proteome</keyword>
<sequence length="200" mass="24553">MDQIYSETYKRQRFQDFWLKSQERERDSVLREKILQQWAKASQQRERESLRRQRRVRMRELRESEMQNRAYETPHQLQGPDGDLQEIDEPIQRERRIRDLLRLSWILNDHEKELQLQKIEQQVRKNNRRRQKSEQQFQYDEREYRVQLSEKSGPHNHILRESQPGQKALRGKPLRRSLRLLQLRSAESGLRTQSHGCITI</sequence>